<comment type="caution">
    <text evidence="1">The sequence shown here is derived from an EMBL/GenBank/DDBJ whole genome shotgun (WGS) entry which is preliminary data.</text>
</comment>
<dbReference type="EMBL" id="JAGIZQ010000004">
    <property type="protein sequence ID" value="KAH6631548.1"/>
    <property type="molecule type" value="Genomic_DNA"/>
</dbReference>
<gene>
    <name evidence="1" type="ORF">F5144DRAFT_629543</name>
</gene>
<evidence type="ECO:0000313" key="1">
    <source>
        <dbReference type="EMBL" id="KAH6631548.1"/>
    </source>
</evidence>
<sequence length="506" mass="55459">MGSIVRHNSTSSHSSMDIVSEKTFVEDTEEVVISPPPGAHCFWRWICGFLSGRKDHTLPEALPESQEWVKPIMTDPTVCRDYIPPYEFRYNIVRTYCPVRYATKASVGSAPWFIQTSFASHTADGVVYPSLKRRLSPYHITNAASMLKQNGRSPSGHFSRLKPVELDPLVEYGLPSKGEKRLLSHKTQESYYSLIVSRYLSFCTAAGDGANLQKQFARLSLTSSPSTTATSSSSSQQPTTLSPLPPPTQRTQPQPSKRQPNPNPRPTPPTNKPQPSPPTTTTTTKPPPLPADETLPQILSALRKLREGLVASRRRDHFAAQVYIFSVRLGVLAGAYETYHPAGLYLLRWHTEAGGGGVVGGGEGVGGSGVGGGSLTSVELHEVVAYLVLDAACRRGDLAGAYELRNRYGLRDGKVDAVLGALVADNWVVWRRVKGQVDGYRAKLMEFAEVRMTGHTLKAFGRAYLAVPVGVLEEQAGCGWERLTEQFGVGWELDGEKVVIRKVRGQ</sequence>
<accession>A0ACB7P7Y3</accession>
<reference evidence="1 2" key="1">
    <citation type="journal article" date="2021" name="Nat. Commun.">
        <title>Genetic determinants of endophytism in the Arabidopsis root mycobiome.</title>
        <authorList>
            <person name="Mesny F."/>
            <person name="Miyauchi S."/>
            <person name="Thiergart T."/>
            <person name="Pickel B."/>
            <person name="Atanasova L."/>
            <person name="Karlsson M."/>
            <person name="Huettel B."/>
            <person name="Barry K.W."/>
            <person name="Haridas S."/>
            <person name="Chen C."/>
            <person name="Bauer D."/>
            <person name="Andreopoulos W."/>
            <person name="Pangilinan J."/>
            <person name="LaButti K."/>
            <person name="Riley R."/>
            <person name="Lipzen A."/>
            <person name="Clum A."/>
            <person name="Drula E."/>
            <person name="Henrissat B."/>
            <person name="Kohler A."/>
            <person name="Grigoriev I.V."/>
            <person name="Martin F.M."/>
            <person name="Hacquard S."/>
        </authorList>
    </citation>
    <scope>NUCLEOTIDE SEQUENCE [LARGE SCALE GENOMIC DNA]</scope>
    <source>
        <strain evidence="1 2">MPI-SDFR-AT-0079</strain>
    </source>
</reference>
<name>A0ACB7P7Y3_9PEZI</name>
<proteinExistence type="predicted"/>
<protein>
    <submittedName>
        <fullName evidence="1">Uncharacterized protein</fullName>
    </submittedName>
</protein>
<keyword evidence="2" id="KW-1185">Reference proteome</keyword>
<organism evidence="1 2">
    <name type="scientific">Chaetomium tenue</name>
    <dbReference type="NCBI Taxonomy" id="1854479"/>
    <lineage>
        <taxon>Eukaryota</taxon>
        <taxon>Fungi</taxon>
        <taxon>Dikarya</taxon>
        <taxon>Ascomycota</taxon>
        <taxon>Pezizomycotina</taxon>
        <taxon>Sordariomycetes</taxon>
        <taxon>Sordariomycetidae</taxon>
        <taxon>Sordariales</taxon>
        <taxon>Chaetomiaceae</taxon>
        <taxon>Chaetomium</taxon>
    </lineage>
</organism>
<evidence type="ECO:0000313" key="2">
    <source>
        <dbReference type="Proteomes" id="UP000724584"/>
    </source>
</evidence>
<dbReference type="Proteomes" id="UP000724584">
    <property type="component" value="Unassembled WGS sequence"/>
</dbReference>